<gene>
    <name evidence="8" type="ORF">NE857_12360</name>
</gene>
<dbReference type="EMBL" id="CP099837">
    <property type="protein sequence ID" value="USY22323.1"/>
    <property type="molecule type" value="Genomic_DNA"/>
</dbReference>
<accession>A0ABY5DFS4</accession>
<dbReference type="RefSeq" id="WP_254421108.1">
    <property type="nucleotide sequence ID" value="NZ_BAAAJB010000046.1"/>
</dbReference>
<dbReference type="PANTHER" id="PTHR43884:SF12">
    <property type="entry name" value="ISOVALERYL-COA DEHYDROGENASE, MITOCHONDRIAL-RELATED"/>
    <property type="match status" value="1"/>
</dbReference>
<keyword evidence="9" id="KW-1185">Reference proteome</keyword>
<dbReference type="CDD" id="cd00567">
    <property type="entry name" value="ACAD"/>
    <property type="match status" value="1"/>
</dbReference>
<dbReference type="InterPro" id="IPR009075">
    <property type="entry name" value="AcylCo_DH/oxidase_C"/>
</dbReference>
<feature type="domain" description="Acyl-CoA dehydrogenase/oxidase C-terminal" evidence="6">
    <location>
        <begin position="223"/>
        <end position="374"/>
    </location>
</feature>
<evidence type="ECO:0000256" key="3">
    <source>
        <dbReference type="ARBA" id="ARBA00022630"/>
    </source>
</evidence>
<evidence type="ECO:0000256" key="4">
    <source>
        <dbReference type="ARBA" id="ARBA00022827"/>
    </source>
</evidence>
<reference evidence="8" key="1">
    <citation type="submission" date="2022-06" db="EMBL/GenBank/DDBJ databases">
        <authorList>
            <person name="Ping M."/>
        </authorList>
    </citation>
    <scope>NUCLEOTIDE SEQUENCE</scope>
    <source>
        <strain evidence="8">JCM11759T</strain>
    </source>
</reference>
<name>A0ABY5DFS4_9ACTN</name>
<organism evidence="8 9">
    <name type="scientific">Nocardiopsis exhalans</name>
    <dbReference type="NCBI Taxonomy" id="163604"/>
    <lineage>
        <taxon>Bacteria</taxon>
        <taxon>Bacillati</taxon>
        <taxon>Actinomycetota</taxon>
        <taxon>Actinomycetes</taxon>
        <taxon>Streptosporangiales</taxon>
        <taxon>Nocardiopsidaceae</taxon>
        <taxon>Nocardiopsis</taxon>
    </lineage>
</organism>
<dbReference type="PANTHER" id="PTHR43884">
    <property type="entry name" value="ACYL-COA DEHYDROGENASE"/>
    <property type="match status" value="1"/>
</dbReference>
<dbReference type="Pfam" id="PF02770">
    <property type="entry name" value="Acyl-CoA_dh_M"/>
    <property type="match status" value="1"/>
</dbReference>
<evidence type="ECO:0000256" key="5">
    <source>
        <dbReference type="RuleBase" id="RU362125"/>
    </source>
</evidence>
<evidence type="ECO:0000313" key="8">
    <source>
        <dbReference type="EMBL" id="USY22323.1"/>
    </source>
</evidence>
<protein>
    <submittedName>
        <fullName evidence="8">Acyl-CoA dehydrogenase</fullName>
    </submittedName>
</protein>
<keyword evidence="3 5" id="KW-0285">Flavoprotein</keyword>
<dbReference type="InterPro" id="IPR036250">
    <property type="entry name" value="AcylCo_DH-like_C"/>
</dbReference>
<dbReference type="Gene3D" id="1.20.140.10">
    <property type="entry name" value="Butyryl-CoA Dehydrogenase, subunit A, domain 3"/>
    <property type="match status" value="1"/>
</dbReference>
<evidence type="ECO:0000256" key="1">
    <source>
        <dbReference type="ARBA" id="ARBA00001974"/>
    </source>
</evidence>
<keyword evidence="5" id="KW-0560">Oxidoreductase</keyword>
<evidence type="ECO:0000259" key="7">
    <source>
        <dbReference type="Pfam" id="PF02770"/>
    </source>
</evidence>
<dbReference type="SUPFAM" id="SSF47203">
    <property type="entry name" value="Acyl-CoA dehydrogenase C-terminal domain-like"/>
    <property type="match status" value="1"/>
</dbReference>
<evidence type="ECO:0000259" key="6">
    <source>
        <dbReference type="Pfam" id="PF00441"/>
    </source>
</evidence>
<feature type="domain" description="Acyl-CoA oxidase/dehydrogenase middle" evidence="7">
    <location>
        <begin position="115"/>
        <end position="211"/>
    </location>
</feature>
<dbReference type="InterPro" id="IPR037069">
    <property type="entry name" value="AcylCoA_DH/ox_N_sf"/>
</dbReference>
<dbReference type="Gene3D" id="2.40.110.10">
    <property type="entry name" value="Butyryl-CoA Dehydrogenase, subunit A, domain 2"/>
    <property type="match status" value="1"/>
</dbReference>
<dbReference type="InterPro" id="IPR006091">
    <property type="entry name" value="Acyl-CoA_Oxase/DH_mid-dom"/>
</dbReference>
<dbReference type="InterPro" id="IPR046373">
    <property type="entry name" value="Acyl-CoA_Oxase/DH_mid-dom_sf"/>
</dbReference>
<proteinExistence type="inferred from homology"/>
<dbReference type="InterPro" id="IPR009100">
    <property type="entry name" value="AcylCoA_DH/oxidase_NM_dom_sf"/>
</dbReference>
<dbReference type="Proteomes" id="UP001055940">
    <property type="component" value="Chromosome"/>
</dbReference>
<comment type="cofactor">
    <cofactor evidence="1 5">
        <name>FAD</name>
        <dbReference type="ChEBI" id="CHEBI:57692"/>
    </cofactor>
</comment>
<evidence type="ECO:0000256" key="2">
    <source>
        <dbReference type="ARBA" id="ARBA00009347"/>
    </source>
</evidence>
<evidence type="ECO:0000313" key="9">
    <source>
        <dbReference type="Proteomes" id="UP001055940"/>
    </source>
</evidence>
<dbReference type="PROSITE" id="PS00072">
    <property type="entry name" value="ACYL_COA_DH_1"/>
    <property type="match status" value="1"/>
</dbReference>
<dbReference type="Gene3D" id="1.10.540.10">
    <property type="entry name" value="Acyl-CoA dehydrogenase/oxidase, N-terminal domain"/>
    <property type="match status" value="1"/>
</dbReference>
<comment type="similarity">
    <text evidence="2 5">Belongs to the acyl-CoA dehydrogenase family.</text>
</comment>
<dbReference type="SUPFAM" id="SSF56645">
    <property type="entry name" value="Acyl-CoA dehydrogenase NM domain-like"/>
    <property type="match status" value="1"/>
</dbReference>
<dbReference type="Pfam" id="PF00441">
    <property type="entry name" value="Acyl-CoA_dh_1"/>
    <property type="match status" value="1"/>
</dbReference>
<dbReference type="InterPro" id="IPR006089">
    <property type="entry name" value="Acyl-CoA_DH_CS"/>
</dbReference>
<sequence>MTDDVLVQSPEIEAAVADASKRAAFALESCRGVGYRDRWRALTGAVAAGGDAEGLGPVTREVAALEGVGRAGAGAGLTYALTSQRFGVQAPLRSILTPGQWRALGDVEGGAALLCHALTEEGGGSDPLSMATRAEPLDDGGYVLTGRKAYVTAAPVADTALVFARTSEGGHPFVLTPFLVDLSAPGVSRSEPFAKTALVEVPMGALDFDRVRLGPRTLVGREGAGLAVLNATTAWERALLPAYALGPMRRVLDRTVEWARTRRHFGRRMGESHLVAARVADMALALMRSRRLVYAMAARLDAGESPAAVGVEAALTKISVAEDHQAFTRWAAMLGGVRSFVEESGLTADLATPMAASVYAGPDDLLRVSVARGLGLPVEN</sequence>
<keyword evidence="4 5" id="KW-0274">FAD</keyword>